<keyword evidence="2" id="KW-0812">Transmembrane</keyword>
<accession>A0A6H5HAU8</accession>
<dbReference type="GO" id="GO:0005509">
    <property type="term" value="F:calcium ion binding"/>
    <property type="evidence" value="ECO:0007669"/>
    <property type="project" value="UniProtKB-UniRule"/>
</dbReference>
<dbReference type="PANTHER" id="PTHR24025:SF23">
    <property type="entry name" value="NEURAL-CADHERIN"/>
    <property type="match status" value="1"/>
</dbReference>
<keyword evidence="11" id="KW-1185">Reference proteome</keyword>
<dbReference type="Gene3D" id="2.60.40.60">
    <property type="entry name" value="Cadherins"/>
    <property type="match status" value="5"/>
</dbReference>
<dbReference type="Proteomes" id="UP000479000">
    <property type="component" value="Unassembled WGS sequence"/>
</dbReference>
<dbReference type="AlphaFoldDB" id="A0A6H5HAU8"/>
<evidence type="ECO:0000256" key="8">
    <source>
        <dbReference type="PROSITE-ProRule" id="PRU00043"/>
    </source>
</evidence>
<keyword evidence="3" id="KW-0677">Repeat</keyword>
<feature type="domain" description="Cadherin" evidence="9">
    <location>
        <begin position="248"/>
        <end position="356"/>
    </location>
</feature>
<dbReference type="InterPro" id="IPR020894">
    <property type="entry name" value="Cadherin_CS"/>
</dbReference>
<dbReference type="Pfam" id="PF00028">
    <property type="entry name" value="Cadherin"/>
    <property type="match status" value="3"/>
</dbReference>
<dbReference type="EMBL" id="CADCXU010027023">
    <property type="protein sequence ID" value="CAB0013827.1"/>
    <property type="molecule type" value="Genomic_DNA"/>
</dbReference>
<dbReference type="GO" id="GO:0005911">
    <property type="term" value="C:cell-cell junction"/>
    <property type="evidence" value="ECO:0007669"/>
    <property type="project" value="TreeGrafter"/>
</dbReference>
<evidence type="ECO:0000256" key="5">
    <source>
        <dbReference type="ARBA" id="ARBA00022889"/>
    </source>
</evidence>
<evidence type="ECO:0000256" key="6">
    <source>
        <dbReference type="ARBA" id="ARBA00022989"/>
    </source>
</evidence>
<dbReference type="InterPro" id="IPR002126">
    <property type="entry name" value="Cadherin-like_dom"/>
</dbReference>
<feature type="domain" description="Cadherin" evidence="9">
    <location>
        <begin position="471"/>
        <end position="588"/>
    </location>
</feature>
<proteinExistence type="predicted"/>
<comment type="subcellular location">
    <subcellularLocation>
        <location evidence="1">Membrane</location>
    </subcellularLocation>
</comment>
<evidence type="ECO:0000313" key="10">
    <source>
        <dbReference type="EMBL" id="CAB0013827.1"/>
    </source>
</evidence>
<dbReference type="InterPro" id="IPR050971">
    <property type="entry name" value="Cadherin-domain_protein"/>
</dbReference>
<name>A0A6H5HAU8_9HEMI</name>
<evidence type="ECO:0000256" key="2">
    <source>
        <dbReference type="ARBA" id="ARBA00022692"/>
    </source>
</evidence>
<dbReference type="GO" id="GO:0005886">
    <property type="term" value="C:plasma membrane"/>
    <property type="evidence" value="ECO:0007669"/>
    <property type="project" value="InterPro"/>
</dbReference>
<protein>
    <recommendedName>
        <fullName evidence="9">Cadherin domain-containing protein</fullName>
    </recommendedName>
</protein>
<evidence type="ECO:0000313" key="11">
    <source>
        <dbReference type="Proteomes" id="UP000479000"/>
    </source>
</evidence>
<dbReference type="GO" id="GO:0009653">
    <property type="term" value="P:anatomical structure morphogenesis"/>
    <property type="evidence" value="ECO:0007669"/>
    <property type="project" value="UniProtKB-ARBA"/>
</dbReference>
<dbReference type="InterPro" id="IPR015919">
    <property type="entry name" value="Cadherin-like_sf"/>
</dbReference>
<feature type="domain" description="Cadherin" evidence="9">
    <location>
        <begin position="367"/>
        <end position="466"/>
    </location>
</feature>
<sequence>MMNNSDAYIKLQSTSYFCLRTRVVSGIDRRRPLPGDSVLEEATRLRDDIIVQFGFASYRFEQFEPVNGDSQRCHQRNRCARSATDFPQRSVFDIASRKHVTRPLVLNVTIFQATELINNELPGDFAEETVTIVITDVDDQIPEFNHPRFEINVPENVELDYETQKSYSLSLEAKDGGGKVSTVSILVSLTDVNDNAPVWESPQYQRTVREGATSFQPQFFVRLIMGSVPDVQVIIDVGDVNDNKPVFSMTEYSAVVLENVRQGTSVVNVTATDLDTGPGGTVEYEIVLDSEAAGLFMINRTTGEIVTRTALTGKGRTDPYSITVRAQDEGEPSLFSDVAINIIIGDVVANDGIPVFLHPTIDEMAYISENSSIGSPVFRAIASDPDDPNSLEGQIRYSFLNDGMDSLAFKIDAITGLITTNDYLDREVKSNYSVILIAQDSGMVPQHTTRQLRISVTDIDDNKPVFKRAIEDPPIEFTAIEESPSGTMVGIVSAVDIDVGENAKIDYLITYGNEDNLFSLTRLDNNSAMLNVSGRIDRESYAHHVITVKCFKASTRPLGLRKIYNKYDLSEIQIIIKVIDTDDNLPSFIKHNTTVGVRTNVAVDSLLHTIQAIDEDVDAAPIFYDIESIQYTPPSGVVHRQFPVNVSLFNLFTLDNKTGELRHPQLSRLLNSALQGRANQQQLQQQLLQQQLNQQLFGQQLSGRQQLNQLLGQQQLSQQQLNQQQLSQLLGQQQLSQLLGQQQLSPQQLGQLLGQQQSNQLLGQQQSNQLLGQQQSNQLLGSDDASADAALRCGRGGRGRGWGFNPFFGLGGLGGFGGVPFRGGGFGRFRSSDVQQLLSAPMSLRQRIALQIRQQLQQVNQRLGQAGLQNEQMSDQFVSELVDKVGQGSPEEVQLYLKRLQQNRGGLASTATRENFPRNFPHELWRRTTKNQRNDEWKVLYVTSRLKQETNLVCKFRGV</sequence>
<dbReference type="PANTHER" id="PTHR24025">
    <property type="entry name" value="DESMOGLEIN FAMILY MEMBER"/>
    <property type="match status" value="1"/>
</dbReference>
<dbReference type="FunFam" id="2.60.40.60:FF:000092">
    <property type="entry name" value="Protocadherin 8"/>
    <property type="match status" value="1"/>
</dbReference>
<evidence type="ECO:0000256" key="3">
    <source>
        <dbReference type="ARBA" id="ARBA00022737"/>
    </source>
</evidence>
<dbReference type="PRINTS" id="PR00205">
    <property type="entry name" value="CADHERIN"/>
</dbReference>
<keyword evidence="7" id="KW-0472">Membrane</keyword>
<dbReference type="PROSITE" id="PS50268">
    <property type="entry name" value="CADHERIN_2"/>
    <property type="match status" value="4"/>
</dbReference>
<gene>
    <name evidence="10" type="ORF">NTEN_LOCUS18379</name>
</gene>
<dbReference type="GO" id="GO:0007156">
    <property type="term" value="P:homophilic cell adhesion via plasma membrane adhesion molecules"/>
    <property type="evidence" value="ECO:0007669"/>
    <property type="project" value="InterPro"/>
</dbReference>
<dbReference type="FunFam" id="2.60.40.60:FF:000020">
    <property type="entry name" value="Dachsous cadherin-related 1b"/>
    <property type="match status" value="1"/>
</dbReference>
<dbReference type="PROSITE" id="PS00232">
    <property type="entry name" value="CADHERIN_1"/>
    <property type="match status" value="2"/>
</dbReference>
<keyword evidence="5" id="KW-0130">Cell adhesion</keyword>
<dbReference type="SMART" id="SM00112">
    <property type="entry name" value="CA"/>
    <property type="match status" value="4"/>
</dbReference>
<evidence type="ECO:0000256" key="7">
    <source>
        <dbReference type="ARBA" id="ARBA00023136"/>
    </source>
</evidence>
<organism evidence="10 11">
    <name type="scientific">Nesidiocoris tenuis</name>
    <dbReference type="NCBI Taxonomy" id="355587"/>
    <lineage>
        <taxon>Eukaryota</taxon>
        <taxon>Metazoa</taxon>
        <taxon>Ecdysozoa</taxon>
        <taxon>Arthropoda</taxon>
        <taxon>Hexapoda</taxon>
        <taxon>Insecta</taxon>
        <taxon>Pterygota</taxon>
        <taxon>Neoptera</taxon>
        <taxon>Paraneoptera</taxon>
        <taxon>Hemiptera</taxon>
        <taxon>Heteroptera</taxon>
        <taxon>Panheteroptera</taxon>
        <taxon>Cimicomorpha</taxon>
        <taxon>Miridae</taxon>
        <taxon>Dicyphina</taxon>
        <taxon>Nesidiocoris</taxon>
    </lineage>
</organism>
<reference evidence="10 11" key="1">
    <citation type="submission" date="2020-02" db="EMBL/GenBank/DDBJ databases">
        <authorList>
            <person name="Ferguson B K."/>
        </authorList>
    </citation>
    <scope>NUCLEOTIDE SEQUENCE [LARGE SCALE GENOMIC DNA]</scope>
</reference>
<dbReference type="GO" id="GO:0060429">
    <property type="term" value="P:epithelium development"/>
    <property type="evidence" value="ECO:0007669"/>
    <property type="project" value="UniProtKB-ARBA"/>
</dbReference>
<dbReference type="CDD" id="cd11304">
    <property type="entry name" value="Cadherin_repeat"/>
    <property type="match status" value="4"/>
</dbReference>
<evidence type="ECO:0000259" key="9">
    <source>
        <dbReference type="PROSITE" id="PS50268"/>
    </source>
</evidence>
<dbReference type="OrthoDB" id="6491773at2759"/>
<keyword evidence="4 8" id="KW-0106">Calcium</keyword>
<evidence type="ECO:0000256" key="1">
    <source>
        <dbReference type="ARBA" id="ARBA00004370"/>
    </source>
</evidence>
<evidence type="ECO:0000256" key="4">
    <source>
        <dbReference type="ARBA" id="ARBA00022837"/>
    </source>
</evidence>
<feature type="domain" description="Cadherin" evidence="9">
    <location>
        <begin position="159"/>
        <end position="199"/>
    </location>
</feature>
<dbReference type="SUPFAM" id="SSF49313">
    <property type="entry name" value="Cadherin-like"/>
    <property type="match status" value="5"/>
</dbReference>
<keyword evidence="6" id="KW-1133">Transmembrane helix</keyword>